<reference evidence="2" key="1">
    <citation type="submission" date="2022-11" db="EMBL/GenBank/DDBJ databases">
        <authorList>
            <person name="Kikuchi T."/>
        </authorList>
    </citation>
    <scope>NUCLEOTIDE SEQUENCE</scope>
    <source>
        <strain evidence="2">PS1010</strain>
    </source>
</reference>
<proteinExistence type="predicted"/>
<keyword evidence="1" id="KW-0175">Coiled coil</keyword>
<feature type="coiled-coil region" evidence="1">
    <location>
        <begin position="27"/>
        <end position="82"/>
    </location>
</feature>
<protein>
    <submittedName>
        <fullName evidence="2">Uncharacterized protein</fullName>
    </submittedName>
</protein>
<keyword evidence="3" id="KW-1185">Reference proteome</keyword>
<comment type="caution">
    <text evidence="2">The sequence shown here is derived from an EMBL/GenBank/DDBJ whole genome shotgun (WGS) entry which is preliminary data.</text>
</comment>
<evidence type="ECO:0000256" key="1">
    <source>
        <dbReference type="SAM" id="Coils"/>
    </source>
</evidence>
<dbReference type="EMBL" id="CANHGI010000001">
    <property type="protein sequence ID" value="CAI5438349.1"/>
    <property type="molecule type" value="Genomic_DNA"/>
</dbReference>
<dbReference type="Proteomes" id="UP001152747">
    <property type="component" value="Unassembled WGS sequence"/>
</dbReference>
<accession>A0A9P1MSR6</accession>
<gene>
    <name evidence="2" type="ORF">CAMP_LOCUS986</name>
</gene>
<name>A0A9P1MSR6_9PELO</name>
<evidence type="ECO:0000313" key="3">
    <source>
        <dbReference type="Proteomes" id="UP001152747"/>
    </source>
</evidence>
<evidence type="ECO:0000313" key="2">
    <source>
        <dbReference type="EMBL" id="CAI5438349.1"/>
    </source>
</evidence>
<sequence>MEESFNVREEQNSVLSEQSFSRLSTKIAGLESELAKATKIAQNAKIREETDKKIATATKSNMARMKKDLEDRNVQIASNENEKFKLTERLHKRELEVFELMEKNKNYQS</sequence>
<dbReference type="AlphaFoldDB" id="A0A9P1MSR6"/>
<organism evidence="2 3">
    <name type="scientific">Caenorhabditis angaria</name>
    <dbReference type="NCBI Taxonomy" id="860376"/>
    <lineage>
        <taxon>Eukaryota</taxon>
        <taxon>Metazoa</taxon>
        <taxon>Ecdysozoa</taxon>
        <taxon>Nematoda</taxon>
        <taxon>Chromadorea</taxon>
        <taxon>Rhabditida</taxon>
        <taxon>Rhabditina</taxon>
        <taxon>Rhabditomorpha</taxon>
        <taxon>Rhabditoidea</taxon>
        <taxon>Rhabditidae</taxon>
        <taxon>Peloderinae</taxon>
        <taxon>Caenorhabditis</taxon>
    </lineage>
</organism>